<reference evidence="3" key="1">
    <citation type="journal article" date="2014" name="Proc. Natl. Acad. Sci. U.S.A.">
        <title>Extensive sampling of basidiomycete genomes demonstrates inadequacy of the white-rot/brown-rot paradigm for wood decay fungi.</title>
        <authorList>
            <person name="Riley R."/>
            <person name="Salamov A.A."/>
            <person name="Brown D.W."/>
            <person name="Nagy L.G."/>
            <person name="Floudas D."/>
            <person name="Held B.W."/>
            <person name="Levasseur A."/>
            <person name="Lombard V."/>
            <person name="Morin E."/>
            <person name="Otillar R."/>
            <person name="Lindquist E.A."/>
            <person name="Sun H."/>
            <person name="LaButti K.M."/>
            <person name="Schmutz J."/>
            <person name="Jabbour D."/>
            <person name="Luo H."/>
            <person name="Baker S.E."/>
            <person name="Pisabarro A.G."/>
            <person name="Walton J.D."/>
            <person name="Blanchette R.A."/>
            <person name="Henrissat B."/>
            <person name="Martin F."/>
            <person name="Cullen D."/>
            <person name="Hibbett D.S."/>
            <person name="Grigoriev I.V."/>
        </authorList>
    </citation>
    <scope>NUCLEOTIDE SEQUENCE [LARGE SCALE GENOMIC DNA]</scope>
    <source>
        <strain evidence="3">MUCL 33604</strain>
    </source>
</reference>
<proteinExistence type="predicted"/>
<organism evidence="2 3">
    <name type="scientific">Jaapia argillacea MUCL 33604</name>
    <dbReference type="NCBI Taxonomy" id="933084"/>
    <lineage>
        <taxon>Eukaryota</taxon>
        <taxon>Fungi</taxon>
        <taxon>Dikarya</taxon>
        <taxon>Basidiomycota</taxon>
        <taxon>Agaricomycotina</taxon>
        <taxon>Agaricomycetes</taxon>
        <taxon>Agaricomycetidae</taxon>
        <taxon>Jaapiales</taxon>
        <taxon>Jaapiaceae</taxon>
        <taxon>Jaapia</taxon>
    </lineage>
</organism>
<feature type="compositionally biased region" description="Acidic residues" evidence="1">
    <location>
        <begin position="93"/>
        <end position="104"/>
    </location>
</feature>
<dbReference type="OrthoDB" id="194358at2759"/>
<accession>A0A067P7D6</accession>
<sequence>MEYGADLEIPDADGYRPSQVYLGAGPQITATVRKWMRKRTGEEAPMDEKKCNFHVIQHVIALLNAKVCHLSLSSEVVVCVRVVGVGVGPDEWGSGDDLDGVDETSGEHDLTGEEKREGEGGRVGIDEKKPPTSSGEKEGYHPAVWRPMSESFDPIKQGKEGKEENGLGEGEKVGEKDWEAKRTQSELSQGGFESKVINQLRCWLRKRWAKADKGLTGFNQTLADSMALSHKIHSDLQARASKMKKDMESADHIFESQIDKAERVMTGQNNASSVFSSAAGSGQGYRFIPSPIPSMVSTMEEREPMVPPQTSSVSPRPFLLDRTMNGAGGTAAVPLTPHRHLGSNNPNIFASMTHLGGRREIQFPLQLMSTNHDQAGARPLLEGDQNPVMRAASPPVVVEEVLVGALDAPPVEIEILDETKDHQTIEVTDHLLMDGHLQVKDHPWVEDPLPEEEMIH</sequence>
<feature type="compositionally biased region" description="Basic and acidic residues" evidence="1">
    <location>
        <begin position="105"/>
        <end position="140"/>
    </location>
</feature>
<dbReference type="AlphaFoldDB" id="A0A067P7D6"/>
<evidence type="ECO:0000313" key="3">
    <source>
        <dbReference type="Proteomes" id="UP000027265"/>
    </source>
</evidence>
<evidence type="ECO:0000313" key="2">
    <source>
        <dbReference type="EMBL" id="KDQ50818.1"/>
    </source>
</evidence>
<feature type="region of interest" description="Disordered" evidence="1">
    <location>
        <begin position="91"/>
        <end position="178"/>
    </location>
</feature>
<gene>
    <name evidence="2" type="ORF">JAAARDRAFT_199658</name>
</gene>
<dbReference type="InParanoid" id="A0A067P7D6"/>
<dbReference type="Proteomes" id="UP000027265">
    <property type="component" value="Unassembled WGS sequence"/>
</dbReference>
<evidence type="ECO:0000256" key="1">
    <source>
        <dbReference type="SAM" id="MobiDB-lite"/>
    </source>
</evidence>
<feature type="compositionally biased region" description="Basic and acidic residues" evidence="1">
    <location>
        <begin position="156"/>
        <end position="178"/>
    </location>
</feature>
<name>A0A067P7D6_9AGAM</name>
<dbReference type="STRING" id="933084.A0A067P7D6"/>
<dbReference type="EMBL" id="KL197755">
    <property type="protein sequence ID" value="KDQ50818.1"/>
    <property type="molecule type" value="Genomic_DNA"/>
</dbReference>
<dbReference type="HOGENOM" id="CLU_600016_0_0_1"/>
<protein>
    <submittedName>
        <fullName evidence="2">Uncharacterized protein</fullName>
    </submittedName>
</protein>
<keyword evidence="3" id="KW-1185">Reference proteome</keyword>